<keyword evidence="1" id="KW-0732">Signal</keyword>
<gene>
    <name evidence="3" type="ORF">IPK02_18565</name>
</gene>
<evidence type="ECO:0000259" key="2">
    <source>
        <dbReference type="Pfam" id="PF07589"/>
    </source>
</evidence>
<protein>
    <submittedName>
        <fullName evidence="3">PEP-CTERM sorting domain-containing protein</fullName>
    </submittedName>
</protein>
<organism evidence="3 4">
    <name type="scientific">Candidatus Accumulibacter affinis</name>
    <dbReference type="NCBI Taxonomy" id="2954384"/>
    <lineage>
        <taxon>Bacteria</taxon>
        <taxon>Pseudomonadati</taxon>
        <taxon>Pseudomonadota</taxon>
        <taxon>Betaproteobacteria</taxon>
        <taxon>Candidatus Accumulibacter</taxon>
    </lineage>
</organism>
<dbReference type="NCBIfam" id="TIGR02595">
    <property type="entry name" value="PEP_CTERM"/>
    <property type="match status" value="1"/>
</dbReference>
<feature type="chain" id="PRO_5038109090" evidence="1">
    <location>
        <begin position="40"/>
        <end position="423"/>
    </location>
</feature>
<comment type="caution">
    <text evidence="3">The sequence shown here is derived from an EMBL/GenBank/DDBJ whole genome shotgun (WGS) entry which is preliminary data.</text>
</comment>
<feature type="domain" description="Ice-binding protein C-terminal" evidence="2">
    <location>
        <begin position="395"/>
        <end position="418"/>
    </location>
</feature>
<evidence type="ECO:0000313" key="3">
    <source>
        <dbReference type="EMBL" id="MBK7955774.1"/>
    </source>
</evidence>
<evidence type="ECO:0000313" key="4">
    <source>
        <dbReference type="Proteomes" id="UP000706151"/>
    </source>
</evidence>
<dbReference type="AlphaFoldDB" id="A0A935TCZ3"/>
<feature type="signal peptide" evidence="1">
    <location>
        <begin position="1"/>
        <end position="39"/>
    </location>
</feature>
<dbReference type="EMBL" id="JADJOT010000011">
    <property type="protein sequence ID" value="MBK7955774.1"/>
    <property type="molecule type" value="Genomic_DNA"/>
</dbReference>
<proteinExistence type="predicted"/>
<name>A0A935TCZ3_9PROT</name>
<evidence type="ECO:0000256" key="1">
    <source>
        <dbReference type="SAM" id="SignalP"/>
    </source>
</evidence>
<dbReference type="Proteomes" id="UP000706151">
    <property type="component" value="Unassembled WGS sequence"/>
</dbReference>
<dbReference type="InterPro" id="IPR013424">
    <property type="entry name" value="Ice-binding_C"/>
</dbReference>
<accession>A0A935TCZ3</accession>
<reference evidence="3 4" key="1">
    <citation type="submission" date="2020-10" db="EMBL/GenBank/DDBJ databases">
        <title>Connecting structure to function with the recovery of over 1000 high-quality activated sludge metagenome-assembled genomes encoding full-length rRNA genes using long-read sequencing.</title>
        <authorList>
            <person name="Singleton C.M."/>
            <person name="Petriglieri F."/>
            <person name="Kristensen J.M."/>
            <person name="Kirkegaard R.H."/>
            <person name="Michaelsen T.Y."/>
            <person name="Andersen M.H."/>
            <person name="Karst S.M."/>
            <person name="Dueholm M.S."/>
            <person name="Nielsen P.H."/>
            <person name="Albertsen M."/>
        </authorList>
    </citation>
    <scope>NUCLEOTIDE SEQUENCE [LARGE SCALE GENOMIC DNA]</scope>
    <source>
        <strain evidence="3">Fred_18-Q3-R57-64_BAT3C.720</strain>
    </source>
</reference>
<sequence length="423" mass="44840">MKSNQNKSAVACKTRLLRWKCHLAPLALTATLAAAPFGAASGAVIFASYNPSLTSDCKERGRSCTFGALGVSVGGRFDMHAGAQIGTGPLSTQVFHVPGQPAAVANFFPTQQLNMVPALRIDRNQMITRQQQVEIRGGTVAARTPPVAYTTTPKDFERTIPIATNNAFRNGIDPATGDTSTAEARARAQFFLLPLLNTALVVADLRGTFSEYVRNAAPGKQSTAPTGRAGTLIRDPLEWDNLPAETTLSHVFGLDAGDFRIRNDDPEGVASLSMQLGTDAFGLSPGNLGFDDEGNPLLVELDLAFISSGDVFLRFQSDNSFGQRFFDPESSNAPITSDLDLFIAQRLASALVFDALTSTWTLSRNVALFGEAFDVPAGGSGVDVDYIVAVQVSPAVPEPSTLVLLAAGFGGLFALRRRPASVA</sequence>
<dbReference type="Pfam" id="PF07589">
    <property type="entry name" value="PEP-CTERM"/>
    <property type="match status" value="1"/>
</dbReference>